<dbReference type="InterPro" id="IPR011990">
    <property type="entry name" value="TPR-like_helical_dom_sf"/>
</dbReference>
<protein>
    <recommendedName>
        <fullName evidence="6">O-GlcNAc transferase C-terminal domain-containing protein</fullName>
    </recommendedName>
</protein>
<evidence type="ECO:0000256" key="1">
    <source>
        <dbReference type="ARBA" id="ARBA00004922"/>
    </source>
</evidence>
<keyword evidence="3" id="KW-0808">Transferase</keyword>
<keyword evidence="2" id="KW-0328">Glycosyltransferase</keyword>
<evidence type="ECO:0000256" key="3">
    <source>
        <dbReference type="ARBA" id="ARBA00022679"/>
    </source>
</evidence>
<dbReference type="GO" id="GO:0016757">
    <property type="term" value="F:glycosyltransferase activity"/>
    <property type="evidence" value="ECO:0007669"/>
    <property type="project" value="UniProtKB-KW"/>
</dbReference>
<evidence type="ECO:0000256" key="5">
    <source>
        <dbReference type="ARBA" id="ARBA00022803"/>
    </source>
</evidence>
<evidence type="ECO:0000256" key="2">
    <source>
        <dbReference type="ARBA" id="ARBA00022676"/>
    </source>
</evidence>
<gene>
    <name evidence="7" type="ORF">FYJ84_00415</name>
</gene>
<dbReference type="Gene3D" id="1.25.40.10">
    <property type="entry name" value="Tetratricopeptide repeat domain"/>
    <property type="match status" value="1"/>
</dbReference>
<dbReference type="InterPro" id="IPR051939">
    <property type="entry name" value="Glycosyltr_41/O-GlcNAc_trsf"/>
</dbReference>
<sequence>MTENKQQKLIKKASIYIDKNRFDKAARCLKSAYTENGKFNALIFYFLGMMHEKAGNYVESMGCLCNAVEFLKNPNNVINKDFEYKIFWYLARSCSTAGLNKNAIEFYEEAYKRCNLPNKYGILMTYLYTMVAANTSPARMLQGLHKADEMLPDGKIEPDEMLPLEPRRNDGKIHVAYISPDFNNHVMGYFYPPLLKYYDKSRFYVTCIYLNKPKDEYTKQAQEMADNFKFCLGMPYSKIAAMLKSMRVDIAVDLAGFTANTGISLFRYRVAPVQISGLGWMESTGMKETDYLITDKFMDEPGHSYITEKPLYVSTCFCYNKKKDFPVSAGAPCKKNGYVTFGTMNRITKITDEMLITWREILNHVPDSKILLNSPSLHGKKVRFFVHDRFKKAGIDPERVILEPSSKDYMLRYLDMDIALDTYPYGGCGTTFEALYMGVPVVSMYGERRSSRFGLSILNNAGIGELAVPTADEYAERAVALAHDWELLDVLHKNLRTMLENSTAMDGRRYAREMEAQYEKILQETREKNAVNIVSDLG</sequence>
<proteinExistence type="predicted"/>
<evidence type="ECO:0000256" key="4">
    <source>
        <dbReference type="ARBA" id="ARBA00022737"/>
    </source>
</evidence>
<dbReference type="InterPro" id="IPR029489">
    <property type="entry name" value="OGT/SEC/SPY_C"/>
</dbReference>
<feature type="domain" description="O-GlcNAc transferase C-terminal" evidence="6">
    <location>
        <begin position="167"/>
        <end position="299"/>
    </location>
</feature>
<dbReference type="SUPFAM" id="SSF53756">
    <property type="entry name" value="UDP-Glycosyltransferase/glycogen phosphorylase"/>
    <property type="match status" value="1"/>
</dbReference>
<accession>A0A6I2UFD6</accession>
<dbReference type="EMBL" id="VUNR01000001">
    <property type="protein sequence ID" value="MSU07466.1"/>
    <property type="molecule type" value="Genomic_DNA"/>
</dbReference>
<evidence type="ECO:0000259" key="6">
    <source>
        <dbReference type="Pfam" id="PF13844"/>
    </source>
</evidence>
<dbReference type="PANTHER" id="PTHR44835:SF1">
    <property type="entry name" value="PROTEIN O-GLCNAC TRANSFERASE"/>
    <property type="match status" value="1"/>
</dbReference>
<dbReference type="Proteomes" id="UP000433181">
    <property type="component" value="Unassembled WGS sequence"/>
</dbReference>
<keyword evidence="4" id="KW-0677">Repeat</keyword>
<reference evidence="7 8" key="1">
    <citation type="submission" date="2019-08" db="EMBL/GenBank/DDBJ databases">
        <title>In-depth cultivation of the pig gut microbiome towards novel bacterial diversity and tailored functional studies.</title>
        <authorList>
            <person name="Wylensek D."/>
            <person name="Hitch T.C.A."/>
            <person name="Clavel T."/>
        </authorList>
    </citation>
    <scope>NUCLEOTIDE SEQUENCE [LARGE SCALE GENOMIC DNA]</scope>
    <source>
        <strain evidence="7 8">WCA-693-APC-5D-A</strain>
    </source>
</reference>
<keyword evidence="5" id="KW-0802">TPR repeat</keyword>
<dbReference type="Gene3D" id="3.40.50.11380">
    <property type="match status" value="1"/>
</dbReference>
<name>A0A6I2UFD6_9FIRM</name>
<dbReference type="Gene3D" id="3.40.50.2000">
    <property type="entry name" value="Glycogen Phosphorylase B"/>
    <property type="match status" value="1"/>
</dbReference>
<dbReference type="AlphaFoldDB" id="A0A6I2UFD6"/>
<evidence type="ECO:0000313" key="8">
    <source>
        <dbReference type="Proteomes" id="UP000433181"/>
    </source>
</evidence>
<organism evidence="7 8">
    <name type="scientific">Anaerovibrio slackiae</name>
    <dbReference type="NCBI Taxonomy" id="2652309"/>
    <lineage>
        <taxon>Bacteria</taxon>
        <taxon>Bacillati</taxon>
        <taxon>Bacillota</taxon>
        <taxon>Negativicutes</taxon>
        <taxon>Selenomonadales</taxon>
        <taxon>Selenomonadaceae</taxon>
        <taxon>Anaerovibrio</taxon>
    </lineage>
</organism>
<comment type="pathway">
    <text evidence="1">Protein modification; protein glycosylation.</text>
</comment>
<evidence type="ECO:0000313" key="7">
    <source>
        <dbReference type="EMBL" id="MSU07466.1"/>
    </source>
</evidence>
<dbReference type="GeneID" id="96777371"/>
<dbReference type="SUPFAM" id="SSF48452">
    <property type="entry name" value="TPR-like"/>
    <property type="match status" value="1"/>
</dbReference>
<dbReference type="PANTHER" id="PTHR44835">
    <property type="entry name" value="UDP-N-ACETYLGLUCOSAMINE--PEPTIDE N-ACETYLGLUCOSAMINYLTRANSFERASE SPINDLY-RELATED"/>
    <property type="match status" value="1"/>
</dbReference>
<dbReference type="Pfam" id="PF13844">
    <property type="entry name" value="Glyco_transf_41"/>
    <property type="match status" value="2"/>
</dbReference>
<dbReference type="RefSeq" id="WP_154405027.1">
    <property type="nucleotide sequence ID" value="NZ_VUNR01000001.1"/>
</dbReference>
<comment type="caution">
    <text evidence="7">The sequence shown here is derived from an EMBL/GenBank/DDBJ whole genome shotgun (WGS) entry which is preliminary data.</text>
</comment>
<feature type="domain" description="O-GlcNAc transferase C-terminal" evidence="6">
    <location>
        <begin position="339"/>
        <end position="514"/>
    </location>
</feature>
<keyword evidence="8" id="KW-1185">Reference proteome</keyword>